<evidence type="ECO:0000313" key="1">
    <source>
        <dbReference type="EMBL" id="MBC3805153.1"/>
    </source>
</evidence>
<name>A0ABR6WXI0_9FIRM</name>
<dbReference type="SUPFAM" id="SSF53335">
    <property type="entry name" value="S-adenosyl-L-methionine-dependent methyltransferases"/>
    <property type="match status" value="1"/>
</dbReference>
<gene>
    <name evidence="1" type="ORF">GH808_12025</name>
</gene>
<dbReference type="InterPro" id="IPR006901">
    <property type="entry name" value="TrmK"/>
</dbReference>
<sequence length="231" mass="25800">MNIQLSPRLKVIADCVIGAKSMADIGTDHGYLPVTLVAGNQVSTAIAVDVNKMPLEKTKKIISTHGLEKSIETRLGSGLSVLEPGEVEVIVIAGMGGLLIRDCLKADSAVAQNTKKLILQPMNNQKILRRYLEENGYQITREELAQEDERIYEVMVVEPGEMVFTNPLEYDLGHHFMANKHPLLKALIDRKISLEEKIRENTRGKDTSFARQQFLASEAYIKKLNEVKKCL</sequence>
<reference evidence="1 2" key="1">
    <citation type="journal article" date="2020" name="mSystems">
        <title>Defining Genomic and Predicted Metabolic Features of the Acetobacterium Genus.</title>
        <authorList>
            <person name="Ross D.E."/>
            <person name="Marshall C.W."/>
            <person name="Gulliver D."/>
            <person name="May H.D."/>
            <person name="Norman R.S."/>
        </authorList>
    </citation>
    <scope>NUCLEOTIDE SEQUENCE [LARGE SCALE GENOMIC DNA]</scope>
    <source>
        <strain evidence="1 2">DSM 8238</strain>
    </source>
</reference>
<comment type="caution">
    <text evidence="1">The sequence shown here is derived from an EMBL/GenBank/DDBJ whole genome shotgun (WGS) entry which is preliminary data.</text>
</comment>
<accession>A0ABR6WXI0</accession>
<proteinExistence type="predicted"/>
<dbReference type="Gene3D" id="3.40.50.150">
    <property type="entry name" value="Vaccinia Virus protein VP39"/>
    <property type="match status" value="1"/>
</dbReference>
<keyword evidence="2" id="KW-1185">Reference proteome</keyword>
<keyword evidence="1" id="KW-0808">Transferase</keyword>
<dbReference type="GO" id="GO:0032259">
    <property type="term" value="P:methylation"/>
    <property type="evidence" value="ECO:0007669"/>
    <property type="project" value="UniProtKB-KW"/>
</dbReference>
<dbReference type="PIRSF" id="PIRSF018637">
    <property type="entry name" value="TrmK"/>
    <property type="match status" value="1"/>
</dbReference>
<organism evidence="1 2">
    <name type="scientific">Acetobacterium fimetarium</name>
    <dbReference type="NCBI Taxonomy" id="52691"/>
    <lineage>
        <taxon>Bacteria</taxon>
        <taxon>Bacillati</taxon>
        <taxon>Bacillota</taxon>
        <taxon>Clostridia</taxon>
        <taxon>Eubacteriales</taxon>
        <taxon>Eubacteriaceae</taxon>
        <taxon>Acetobacterium</taxon>
    </lineage>
</organism>
<dbReference type="EMBL" id="WJBC01000020">
    <property type="protein sequence ID" value="MBC3805153.1"/>
    <property type="molecule type" value="Genomic_DNA"/>
</dbReference>
<dbReference type="PANTHER" id="PTHR38451">
    <property type="entry name" value="TRNA (ADENINE(22)-N(1))-METHYLTRANSFERASE"/>
    <property type="match status" value="1"/>
</dbReference>
<protein>
    <submittedName>
        <fullName evidence="1">SAM-dependent methyltransferase</fullName>
    </submittedName>
</protein>
<keyword evidence="1" id="KW-0489">Methyltransferase</keyword>
<dbReference type="Pfam" id="PF12847">
    <property type="entry name" value="Methyltransf_18"/>
    <property type="match status" value="1"/>
</dbReference>
<evidence type="ECO:0000313" key="2">
    <source>
        <dbReference type="Proteomes" id="UP000603234"/>
    </source>
</evidence>
<dbReference type="PANTHER" id="PTHR38451:SF1">
    <property type="entry name" value="TRNA (ADENINE(22)-N(1))-METHYLTRANSFERASE"/>
    <property type="match status" value="1"/>
</dbReference>
<dbReference type="Proteomes" id="UP000603234">
    <property type="component" value="Unassembled WGS sequence"/>
</dbReference>
<dbReference type="GO" id="GO:0008168">
    <property type="term" value="F:methyltransferase activity"/>
    <property type="evidence" value="ECO:0007669"/>
    <property type="project" value="UniProtKB-KW"/>
</dbReference>
<dbReference type="InterPro" id="IPR029063">
    <property type="entry name" value="SAM-dependent_MTases_sf"/>
</dbReference>